<proteinExistence type="predicted"/>
<name>A0A931LX41_FIMGI</name>
<dbReference type="SUPFAM" id="SSF88697">
    <property type="entry name" value="PUA domain-like"/>
    <property type="match status" value="1"/>
</dbReference>
<reference evidence="2" key="1">
    <citation type="submission" date="2020-07" db="EMBL/GenBank/DDBJ databases">
        <title>Huge and variable diversity of episymbiotic CPR bacteria and DPANN archaea in groundwater ecosystems.</title>
        <authorList>
            <person name="He C.Y."/>
            <person name="Keren R."/>
            <person name="Whittaker M."/>
            <person name="Farag I.F."/>
            <person name="Doudna J."/>
            <person name="Cate J.H.D."/>
            <person name="Banfield J.F."/>
        </authorList>
    </citation>
    <scope>NUCLEOTIDE SEQUENCE</scope>
    <source>
        <strain evidence="2">NC_groundwater_17_Pr7_B-0.1um_64_12</strain>
    </source>
</reference>
<evidence type="ECO:0000313" key="2">
    <source>
        <dbReference type="EMBL" id="MBI1757282.1"/>
    </source>
</evidence>
<feature type="domain" description="EVE" evidence="1">
    <location>
        <begin position="2"/>
        <end position="149"/>
    </location>
</feature>
<dbReference type="InterPro" id="IPR015947">
    <property type="entry name" value="PUA-like_sf"/>
</dbReference>
<dbReference type="CDD" id="cd21133">
    <property type="entry name" value="EVE"/>
    <property type="match status" value="1"/>
</dbReference>
<dbReference type="Pfam" id="PF01878">
    <property type="entry name" value="EVE"/>
    <property type="match status" value="1"/>
</dbReference>
<accession>A0A931LX41</accession>
<dbReference type="InterPro" id="IPR047197">
    <property type="entry name" value="THYN1-like_EVE"/>
</dbReference>
<dbReference type="PANTHER" id="PTHR14087:SF7">
    <property type="entry name" value="THYMOCYTE NUCLEAR PROTEIN 1"/>
    <property type="match status" value="1"/>
</dbReference>
<organism evidence="2 3">
    <name type="scientific">Fimbriimonas ginsengisoli</name>
    <dbReference type="NCBI Taxonomy" id="1005039"/>
    <lineage>
        <taxon>Bacteria</taxon>
        <taxon>Bacillati</taxon>
        <taxon>Armatimonadota</taxon>
        <taxon>Fimbriimonadia</taxon>
        <taxon>Fimbriimonadales</taxon>
        <taxon>Fimbriimonadaceae</taxon>
        <taxon>Fimbriimonas</taxon>
    </lineage>
</organism>
<dbReference type="InterPro" id="IPR002740">
    <property type="entry name" value="EVE_domain"/>
</dbReference>
<gene>
    <name evidence="2" type="ORF">HYR64_09280</name>
</gene>
<dbReference type="EMBL" id="JACOSL010000057">
    <property type="protein sequence ID" value="MBI1757282.1"/>
    <property type="molecule type" value="Genomic_DNA"/>
</dbReference>
<evidence type="ECO:0000313" key="3">
    <source>
        <dbReference type="Proteomes" id="UP000727962"/>
    </source>
</evidence>
<sequence>MRYWLMKSEPETYGIDHLAAAGVPSMWEGCRSYTVRNYLRDEMNPGDQAFFYHSNSEPSGIVGTMEVVGQPYPDPTQWDPKSEYYDPKSPRDNPRWFVRDMVFRSKFARTVSLAELRTVPGLEQMLVVRKGQRLSVMPVTPEEWAIVLALPGI</sequence>
<dbReference type="InterPro" id="IPR052181">
    <property type="entry name" value="5hmC_binding"/>
</dbReference>
<dbReference type="Gene3D" id="3.10.590.10">
    <property type="entry name" value="ph1033 like domains"/>
    <property type="match status" value="1"/>
</dbReference>
<protein>
    <submittedName>
        <fullName evidence="2">EVE domain-containing protein</fullName>
    </submittedName>
</protein>
<comment type="caution">
    <text evidence="2">The sequence shown here is derived from an EMBL/GenBank/DDBJ whole genome shotgun (WGS) entry which is preliminary data.</text>
</comment>
<evidence type="ECO:0000259" key="1">
    <source>
        <dbReference type="Pfam" id="PF01878"/>
    </source>
</evidence>
<dbReference type="PANTHER" id="PTHR14087">
    <property type="entry name" value="THYMOCYTE NUCLEAR PROTEIN 1"/>
    <property type="match status" value="1"/>
</dbReference>
<dbReference type="AlphaFoldDB" id="A0A931LX41"/>
<dbReference type="Proteomes" id="UP000727962">
    <property type="component" value="Unassembled WGS sequence"/>
</dbReference>